<feature type="domain" description="NTF2" evidence="9">
    <location>
        <begin position="312"/>
        <end position="490"/>
    </location>
</feature>
<evidence type="ECO:0000256" key="1">
    <source>
        <dbReference type="ARBA" id="ARBA00004123"/>
    </source>
</evidence>
<dbReference type="InterPro" id="IPR030217">
    <property type="entry name" value="NXF_fam"/>
</dbReference>
<dbReference type="STRING" id="686832.A0A0C2Y2F1"/>
<evidence type="ECO:0000313" key="12">
    <source>
        <dbReference type="Proteomes" id="UP000053424"/>
    </source>
</evidence>
<proteinExistence type="inferred from homology"/>
<dbReference type="Pfam" id="PF22602">
    <property type="entry name" value="NXF_NTF2"/>
    <property type="match status" value="1"/>
</dbReference>
<feature type="domain" description="TAP-C" evidence="10">
    <location>
        <begin position="534"/>
        <end position="585"/>
    </location>
</feature>
<name>A0A0C2Y2F1_HEBCY</name>
<evidence type="ECO:0000256" key="6">
    <source>
        <dbReference type="ARBA" id="ARBA00022816"/>
    </source>
</evidence>
<evidence type="ECO:0000256" key="7">
    <source>
        <dbReference type="ARBA" id="ARBA00023242"/>
    </source>
</evidence>
<dbReference type="EMBL" id="KN831825">
    <property type="protein sequence ID" value="KIM35267.1"/>
    <property type="molecule type" value="Genomic_DNA"/>
</dbReference>
<dbReference type="SUPFAM" id="SSF54427">
    <property type="entry name" value="NTF2-like"/>
    <property type="match status" value="1"/>
</dbReference>
<accession>A0A0C2Y2F1</accession>
<dbReference type="InterPro" id="IPR018222">
    <property type="entry name" value="Nuclear_transport_factor_2_euk"/>
</dbReference>
<dbReference type="PANTHER" id="PTHR10662">
    <property type="entry name" value="NUCLEAR RNA EXPORT FACTOR"/>
    <property type="match status" value="1"/>
</dbReference>
<gene>
    <name evidence="11" type="ORF">M413DRAFT_351192</name>
</gene>
<evidence type="ECO:0000313" key="11">
    <source>
        <dbReference type="EMBL" id="KIM35267.1"/>
    </source>
</evidence>
<dbReference type="Pfam" id="PF03943">
    <property type="entry name" value="TAP_C"/>
    <property type="match status" value="1"/>
</dbReference>
<dbReference type="InterPro" id="IPR032675">
    <property type="entry name" value="LRR_dom_sf"/>
</dbReference>
<comment type="subcellular location">
    <subcellularLocation>
        <location evidence="1">Nucleus</location>
    </subcellularLocation>
</comment>
<sequence>MSTMSASAPASGSKAIATSALRKAGLIDRDAQMRDDTPGGRKRKLRSGKTTRIMEIDGPIGSRSRPIRLSADPARSSDPLAGRGASRSIVAGRLRRNAVSASSIPVRIPAPRPVEAWREFVQKRWNPEARYLNLDSMIDDEIVKKYNLNPPGTGGGSARDAAVIFKLASQLKPEVQTLSLANNSLTGALLTQLSKYLPRIINLSRQNNRIRDKKEITMIVPKKDKMIHLRELILTGNPIMEQAFNNGAGATYRADMARRFASLEVLDQEAIAKISFDGPQPSISNIPVEKPSATTFPFDMGPSFITGVDPGFLSGFLARYFNVFDSQRIALVNAYHPSATFSFSANTTIPARARVAGFHSSRAMPNQRKLDWKVWVDSGSRNLNRIGSDPQKLLTNLHIGGEAIVKVLSKLPLTTHDITGPPEKFSLDSFPVPHGQGMGLLLMIHGQFTETATGGIRSFDRTFMLVAAPEDSQAKRDGWDIVILSDQWTVRNYSSHEAWKPSPLLVQAPPGPPGEQAFSIFPPDQRAALASLPEEQRNLVLKISSQTKLNAKFAVDCLSSNDWDFDRAMANFYQVKDTLARAAFL</sequence>
<dbReference type="OrthoDB" id="25872at2759"/>
<feature type="compositionally biased region" description="Basic and acidic residues" evidence="8">
    <location>
        <begin position="27"/>
        <end position="39"/>
    </location>
</feature>
<keyword evidence="7" id="KW-0539">Nucleus</keyword>
<evidence type="ECO:0000256" key="2">
    <source>
        <dbReference type="ARBA" id="ARBA00009285"/>
    </source>
</evidence>
<dbReference type="GO" id="GO:0016973">
    <property type="term" value="P:poly(A)+ mRNA export from nucleus"/>
    <property type="evidence" value="ECO:0007669"/>
    <property type="project" value="TreeGrafter"/>
</dbReference>
<organism evidence="11 12">
    <name type="scientific">Hebeloma cylindrosporum</name>
    <dbReference type="NCBI Taxonomy" id="76867"/>
    <lineage>
        <taxon>Eukaryota</taxon>
        <taxon>Fungi</taxon>
        <taxon>Dikarya</taxon>
        <taxon>Basidiomycota</taxon>
        <taxon>Agaricomycotina</taxon>
        <taxon>Agaricomycetes</taxon>
        <taxon>Agaricomycetidae</taxon>
        <taxon>Agaricales</taxon>
        <taxon>Agaricineae</taxon>
        <taxon>Hymenogastraceae</taxon>
        <taxon>Hebeloma</taxon>
    </lineage>
</organism>
<dbReference type="SMART" id="SM00804">
    <property type="entry name" value="TAP_C"/>
    <property type="match status" value="1"/>
</dbReference>
<feature type="region of interest" description="Disordered" evidence="8">
    <location>
        <begin position="27"/>
        <end position="84"/>
    </location>
</feature>
<keyword evidence="3" id="KW-0813">Transport</keyword>
<dbReference type="HOGENOM" id="CLU_024991_0_0_1"/>
<evidence type="ECO:0000256" key="5">
    <source>
        <dbReference type="ARBA" id="ARBA00022737"/>
    </source>
</evidence>
<feature type="compositionally biased region" description="Basic residues" evidence="8">
    <location>
        <begin position="40"/>
        <end position="49"/>
    </location>
</feature>
<dbReference type="InterPro" id="IPR032710">
    <property type="entry name" value="NTF2-like_dom_sf"/>
</dbReference>
<dbReference type="SUPFAM" id="SSF52058">
    <property type="entry name" value="L domain-like"/>
    <property type="match status" value="1"/>
</dbReference>
<dbReference type="InterPro" id="IPR002075">
    <property type="entry name" value="NTF2_dom"/>
</dbReference>
<dbReference type="Gene3D" id="3.10.450.50">
    <property type="match status" value="1"/>
</dbReference>
<dbReference type="InterPro" id="IPR005637">
    <property type="entry name" value="TAP_C_dom"/>
</dbReference>
<reference evidence="12" key="2">
    <citation type="submission" date="2015-01" db="EMBL/GenBank/DDBJ databases">
        <title>Evolutionary Origins and Diversification of the Mycorrhizal Mutualists.</title>
        <authorList>
            <consortium name="DOE Joint Genome Institute"/>
            <consortium name="Mycorrhizal Genomics Consortium"/>
            <person name="Kohler A."/>
            <person name="Kuo A."/>
            <person name="Nagy L.G."/>
            <person name="Floudas D."/>
            <person name="Copeland A."/>
            <person name="Barry K.W."/>
            <person name="Cichocki N."/>
            <person name="Veneault-Fourrey C."/>
            <person name="LaButti K."/>
            <person name="Lindquist E.A."/>
            <person name="Lipzen A."/>
            <person name="Lundell T."/>
            <person name="Morin E."/>
            <person name="Murat C."/>
            <person name="Riley R."/>
            <person name="Ohm R."/>
            <person name="Sun H."/>
            <person name="Tunlid A."/>
            <person name="Henrissat B."/>
            <person name="Grigoriev I.V."/>
            <person name="Hibbett D.S."/>
            <person name="Martin F."/>
        </authorList>
    </citation>
    <scope>NUCLEOTIDE SEQUENCE [LARGE SCALE GENOMIC DNA]</scope>
    <source>
        <strain evidence="12">h7</strain>
    </source>
</reference>
<keyword evidence="6" id="KW-0509">mRNA transport</keyword>
<keyword evidence="4" id="KW-0433">Leucine-rich repeat</keyword>
<keyword evidence="12" id="KW-1185">Reference proteome</keyword>
<dbReference type="Proteomes" id="UP000053424">
    <property type="component" value="Unassembled WGS sequence"/>
</dbReference>
<dbReference type="GO" id="GO:0005634">
    <property type="term" value="C:nucleus"/>
    <property type="evidence" value="ECO:0007669"/>
    <property type="project" value="UniProtKB-SubCell"/>
</dbReference>
<dbReference type="AlphaFoldDB" id="A0A0C2Y2F1"/>
<reference evidence="11 12" key="1">
    <citation type="submission" date="2014-04" db="EMBL/GenBank/DDBJ databases">
        <authorList>
            <consortium name="DOE Joint Genome Institute"/>
            <person name="Kuo A."/>
            <person name="Gay G."/>
            <person name="Dore J."/>
            <person name="Kohler A."/>
            <person name="Nagy L.G."/>
            <person name="Floudas D."/>
            <person name="Copeland A."/>
            <person name="Barry K.W."/>
            <person name="Cichocki N."/>
            <person name="Veneault-Fourrey C."/>
            <person name="LaButti K."/>
            <person name="Lindquist E.A."/>
            <person name="Lipzen A."/>
            <person name="Lundell T."/>
            <person name="Morin E."/>
            <person name="Murat C."/>
            <person name="Sun H."/>
            <person name="Tunlid A."/>
            <person name="Henrissat B."/>
            <person name="Grigoriev I.V."/>
            <person name="Hibbett D.S."/>
            <person name="Martin F."/>
            <person name="Nordberg H.P."/>
            <person name="Cantor M.N."/>
            <person name="Hua S.X."/>
        </authorList>
    </citation>
    <scope>NUCLEOTIDE SEQUENCE [LARGE SCALE GENOMIC DNA]</scope>
    <source>
        <strain evidence="12">h7</strain>
    </source>
</reference>
<dbReference type="CDD" id="cd14342">
    <property type="entry name" value="UBA_TAP-C"/>
    <property type="match status" value="1"/>
</dbReference>
<dbReference type="PROSITE" id="PS51281">
    <property type="entry name" value="TAP_C"/>
    <property type="match status" value="1"/>
</dbReference>
<evidence type="ECO:0000259" key="9">
    <source>
        <dbReference type="PROSITE" id="PS50177"/>
    </source>
</evidence>
<dbReference type="Gene3D" id="1.10.8.10">
    <property type="entry name" value="DNA helicase RuvA subunit, C-terminal domain"/>
    <property type="match status" value="1"/>
</dbReference>
<dbReference type="PROSITE" id="PS50177">
    <property type="entry name" value="NTF2_DOMAIN"/>
    <property type="match status" value="1"/>
</dbReference>
<protein>
    <recommendedName>
        <fullName evidence="13">NTF2 domain-containing protein</fullName>
    </recommendedName>
</protein>
<dbReference type="SUPFAM" id="SSF46934">
    <property type="entry name" value="UBA-like"/>
    <property type="match status" value="1"/>
</dbReference>
<comment type="similarity">
    <text evidence="2">Belongs to the NXF family.</text>
</comment>
<keyword evidence="5" id="KW-0677">Repeat</keyword>
<evidence type="ECO:0000259" key="10">
    <source>
        <dbReference type="PROSITE" id="PS51281"/>
    </source>
</evidence>
<evidence type="ECO:0000256" key="4">
    <source>
        <dbReference type="ARBA" id="ARBA00022614"/>
    </source>
</evidence>
<dbReference type="GO" id="GO:0003723">
    <property type="term" value="F:RNA binding"/>
    <property type="evidence" value="ECO:0007669"/>
    <property type="project" value="TreeGrafter"/>
</dbReference>
<dbReference type="InterPro" id="IPR009060">
    <property type="entry name" value="UBA-like_sf"/>
</dbReference>
<dbReference type="Gene3D" id="3.80.10.10">
    <property type="entry name" value="Ribonuclease Inhibitor"/>
    <property type="match status" value="1"/>
</dbReference>
<evidence type="ECO:0000256" key="8">
    <source>
        <dbReference type="SAM" id="MobiDB-lite"/>
    </source>
</evidence>
<evidence type="ECO:0008006" key="13">
    <source>
        <dbReference type="Google" id="ProtNLM"/>
    </source>
</evidence>
<dbReference type="PANTHER" id="PTHR10662:SF22">
    <property type="entry name" value="NUCLEAR RNA EXPORT FACTOR 1"/>
    <property type="match status" value="1"/>
</dbReference>
<evidence type="ECO:0000256" key="3">
    <source>
        <dbReference type="ARBA" id="ARBA00022448"/>
    </source>
</evidence>